<feature type="binding site" evidence="1">
    <location>
        <position position="293"/>
    </location>
    <ligand>
        <name>Mg(2+)</name>
        <dbReference type="ChEBI" id="CHEBI:18420"/>
        <label>1</label>
    </ligand>
</feature>
<sequence>MGIERLMTTTLEQRAIGALTGLAIGDALGMPTQSMSPRDIAHYYGGPITCLVDAVPEQPIAPSMKAGAVTDDTEQAFLLAQRLIADRGDLDNNAYAHDLLAWEDAMRAKGSLDLLGPSTKAALKALAEGVSPELTGRFGTTNGGAMRATPVGIAFAPGASLAQEARRSCYVTHNTTQGIEGTMLVAAAVSYALEGDANPLQSAISFVNDHPAQGYWSAKASVLVRTERLMDWLDSKGRHVDDERFAHMLRYEIGTSVEANESVPCAFAIAARFATDPMRALCFAASLGGDTDTMAAMAGAMLGAQYGSDAFDQAIAAQVLRQLQQDNGLDPAPVAQALCALRSAHIGSASSASQDSE</sequence>
<accession>A0A7Y0ESE2</accession>
<keyword evidence="3" id="KW-1185">Reference proteome</keyword>
<dbReference type="GO" id="GO:0016787">
    <property type="term" value="F:hydrolase activity"/>
    <property type="evidence" value="ECO:0007669"/>
    <property type="project" value="UniProtKB-KW"/>
</dbReference>
<comment type="cofactor">
    <cofactor evidence="1">
        <name>Mg(2+)</name>
        <dbReference type="ChEBI" id="CHEBI:18420"/>
    </cofactor>
    <text evidence="1">Binds 2 magnesium ions per subunit.</text>
</comment>
<keyword evidence="1" id="KW-0460">Magnesium</keyword>
<evidence type="ECO:0000313" key="2">
    <source>
        <dbReference type="EMBL" id="NMM95128.1"/>
    </source>
</evidence>
<dbReference type="InterPro" id="IPR005502">
    <property type="entry name" value="Ribosyl_crysJ1"/>
</dbReference>
<dbReference type="Proteomes" id="UP000532194">
    <property type="component" value="Unassembled WGS sequence"/>
</dbReference>
<dbReference type="GO" id="GO:0046872">
    <property type="term" value="F:metal ion binding"/>
    <property type="evidence" value="ECO:0007669"/>
    <property type="project" value="UniProtKB-KW"/>
</dbReference>
<comment type="caution">
    <text evidence="2">The sequence shown here is derived from an EMBL/GenBank/DDBJ whole genome shotgun (WGS) entry which is preliminary data.</text>
</comment>
<feature type="binding site" evidence="1">
    <location>
        <position position="70"/>
    </location>
    <ligand>
        <name>Mg(2+)</name>
        <dbReference type="ChEBI" id="CHEBI:18420"/>
        <label>1</label>
    </ligand>
</feature>
<name>A0A7Y0ESE2_9BIFI</name>
<feature type="binding site" evidence="1">
    <location>
        <position position="290"/>
    </location>
    <ligand>
        <name>Mg(2+)</name>
        <dbReference type="ChEBI" id="CHEBI:18420"/>
        <label>1</label>
    </ligand>
</feature>
<organism evidence="2 3">
    <name type="scientific">Bifidobacterium oedipodis</name>
    <dbReference type="NCBI Taxonomy" id="2675322"/>
    <lineage>
        <taxon>Bacteria</taxon>
        <taxon>Bacillati</taxon>
        <taxon>Actinomycetota</taxon>
        <taxon>Actinomycetes</taxon>
        <taxon>Bifidobacteriales</taxon>
        <taxon>Bifidobacteriaceae</taxon>
        <taxon>Bifidobacterium</taxon>
    </lineage>
</organism>
<protein>
    <submittedName>
        <fullName evidence="2">ADP-ribosylglycohydrolase</fullName>
    </submittedName>
</protein>
<dbReference type="SUPFAM" id="SSF101478">
    <property type="entry name" value="ADP-ribosylglycohydrolase"/>
    <property type="match status" value="1"/>
</dbReference>
<dbReference type="PANTHER" id="PTHR16222:SF12">
    <property type="entry name" value="ADP-RIBOSYLGLYCOHYDROLASE-RELATED"/>
    <property type="match status" value="1"/>
</dbReference>
<keyword evidence="1" id="KW-0479">Metal-binding</keyword>
<gene>
    <name evidence="2" type="ORF">G1C95_2316</name>
</gene>
<dbReference type="InterPro" id="IPR050792">
    <property type="entry name" value="ADP-ribosylglycohydrolase"/>
</dbReference>
<dbReference type="EMBL" id="JAAIII010000009">
    <property type="protein sequence ID" value="NMM95128.1"/>
    <property type="molecule type" value="Genomic_DNA"/>
</dbReference>
<keyword evidence="2" id="KW-0378">Hydrolase</keyword>
<dbReference type="InterPro" id="IPR036705">
    <property type="entry name" value="Ribosyl_crysJ1_sf"/>
</dbReference>
<feature type="binding site" evidence="1">
    <location>
        <position position="72"/>
    </location>
    <ligand>
        <name>Mg(2+)</name>
        <dbReference type="ChEBI" id="CHEBI:18420"/>
        <label>1</label>
    </ligand>
</feature>
<feature type="binding site" evidence="1">
    <location>
        <position position="292"/>
    </location>
    <ligand>
        <name>Mg(2+)</name>
        <dbReference type="ChEBI" id="CHEBI:18420"/>
        <label>1</label>
    </ligand>
</feature>
<dbReference type="Gene3D" id="1.10.4080.10">
    <property type="entry name" value="ADP-ribosylation/Crystallin J1"/>
    <property type="match status" value="1"/>
</dbReference>
<dbReference type="Pfam" id="PF03747">
    <property type="entry name" value="ADP_ribosyl_GH"/>
    <property type="match status" value="1"/>
</dbReference>
<evidence type="ECO:0000256" key="1">
    <source>
        <dbReference type="PIRSR" id="PIRSR605502-1"/>
    </source>
</evidence>
<reference evidence="2 3" key="1">
    <citation type="submission" date="2020-02" db="EMBL/GenBank/DDBJ databases">
        <title>Characterization of phylogenetic diversity of novel bifidobacterial species isolated in Czech ZOOs.</title>
        <authorList>
            <person name="Lugli G.A."/>
            <person name="Vera N.B."/>
            <person name="Ventura M."/>
        </authorList>
    </citation>
    <scope>NUCLEOTIDE SEQUENCE [LARGE SCALE GENOMIC DNA]</scope>
    <source>
        <strain evidence="2 3">DSM 109957</strain>
    </source>
</reference>
<dbReference type="AlphaFoldDB" id="A0A7Y0ESE2"/>
<feature type="binding site" evidence="1">
    <location>
        <position position="71"/>
    </location>
    <ligand>
        <name>Mg(2+)</name>
        <dbReference type="ChEBI" id="CHEBI:18420"/>
        <label>1</label>
    </ligand>
</feature>
<dbReference type="PANTHER" id="PTHR16222">
    <property type="entry name" value="ADP-RIBOSYLGLYCOHYDROLASE"/>
    <property type="match status" value="1"/>
</dbReference>
<proteinExistence type="predicted"/>
<evidence type="ECO:0000313" key="3">
    <source>
        <dbReference type="Proteomes" id="UP000532194"/>
    </source>
</evidence>